<evidence type="ECO:0000259" key="3">
    <source>
        <dbReference type="SMART" id="SM00829"/>
    </source>
</evidence>
<dbReference type="EMBL" id="PIPM01000011">
    <property type="protein sequence ID" value="RUO29503.1"/>
    <property type="molecule type" value="Genomic_DNA"/>
</dbReference>
<dbReference type="InterPro" id="IPR013154">
    <property type="entry name" value="ADH-like_N"/>
</dbReference>
<dbReference type="Proteomes" id="UP000288405">
    <property type="component" value="Unassembled WGS sequence"/>
</dbReference>
<dbReference type="Gene3D" id="3.90.180.10">
    <property type="entry name" value="Medium-chain alcohol dehydrogenases, catalytic domain"/>
    <property type="match status" value="1"/>
</dbReference>
<keyword evidence="2" id="KW-0479">Metal-binding</keyword>
<comment type="caution">
    <text evidence="4">The sequence shown here is derived from an EMBL/GenBank/DDBJ whole genome shotgun (WGS) entry which is preliminary data.</text>
</comment>
<dbReference type="InterPro" id="IPR036291">
    <property type="entry name" value="NAD(P)-bd_dom_sf"/>
</dbReference>
<keyword evidence="1" id="KW-0521">NADP</keyword>
<feature type="domain" description="Enoyl reductase (ER)" evidence="3">
    <location>
        <begin position="13"/>
        <end position="336"/>
    </location>
</feature>
<dbReference type="Gene3D" id="3.40.50.720">
    <property type="entry name" value="NAD(P)-binding Rossmann-like Domain"/>
    <property type="match status" value="1"/>
</dbReference>
<evidence type="ECO:0000256" key="1">
    <source>
        <dbReference type="ARBA" id="ARBA00022857"/>
    </source>
</evidence>
<dbReference type="InterPro" id="IPR014182">
    <property type="entry name" value="ADH_Zn_typ-1"/>
</dbReference>
<dbReference type="CDD" id="cd08252">
    <property type="entry name" value="AL_MDR"/>
    <property type="match status" value="1"/>
</dbReference>
<dbReference type="GO" id="GO:0016491">
    <property type="term" value="F:oxidoreductase activity"/>
    <property type="evidence" value="ECO:0007669"/>
    <property type="project" value="UniProtKB-KW"/>
</dbReference>
<accession>A0A432WBS2</accession>
<dbReference type="InterPro" id="IPR020843">
    <property type="entry name" value="ER"/>
</dbReference>
<dbReference type="InterPro" id="IPR051603">
    <property type="entry name" value="Zinc-ADH_QOR/CCCR"/>
</dbReference>
<comment type="similarity">
    <text evidence="2">Belongs to the zinc-containing alcohol dehydrogenase family. Quinone oxidoreductase subfamily.</text>
</comment>
<keyword evidence="2" id="KW-0862">Zinc</keyword>
<dbReference type="Pfam" id="PF08240">
    <property type="entry name" value="ADH_N"/>
    <property type="match status" value="1"/>
</dbReference>
<dbReference type="SUPFAM" id="SSF50129">
    <property type="entry name" value="GroES-like"/>
    <property type="match status" value="1"/>
</dbReference>
<reference evidence="4 5" key="1">
    <citation type="journal article" date="2011" name="Front. Microbiol.">
        <title>Genomic signatures of strain selection and enhancement in Bacillus atrophaeus var. globigii, a historical biowarfare simulant.</title>
        <authorList>
            <person name="Gibbons H.S."/>
            <person name="Broomall S.M."/>
            <person name="McNew L.A."/>
            <person name="Daligault H."/>
            <person name="Chapman C."/>
            <person name="Bruce D."/>
            <person name="Karavis M."/>
            <person name="Krepps M."/>
            <person name="McGregor P.A."/>
            <person name="Hong C."/>
            <person name="Park K.H."/>
            <person name="Akmal A."/>
            <person name="Feldman A."/>
            <person name="Lin J.S."/>
            <person name="Chang W.E."/>
            <person name="Higgs B.W."/>
            <person name="Demirev P."/>
            <person name="Lindquist J."/>
            <person name="Liem A."/>
            <person name="Fochler E."/>
            <person name="Read T.D."/>
            <person name="Tapia R."/>
            <person name="Johnson S."/>
            <person name="Bishop-Lilly K.A."/>
            <person name="Detter C."/>
            <person name="Han C."/>
            <person name="Sozhamannan S."/>
            <person name="Rosenzweig C.N."/>
            <person name="Skowronski E.W."/>
        </authorList>
    </citation>
    <scope>NUCLEOTIDE SEQUENCE [LARGE SCALE GENOMIC DNA]</scope>
    <source>
        <strain evidence="4 5">GYP-17</strain>
    </source>
</reference>
<dbReference type="SUPFAM" id="SSF51735">
    <property type="entry name" value="NAD(P)-binding Rossmann-fold domains"/>
    <property type="match status" value="1"/>
</dbReference>
<dbReference type="GO" id="GO:0008270">
    <property type="term" value="F:zinc ion binding"/>
    <property type="evidence" value="ECO:0007669"/>
    <property type="project" value="InterPro"/>
</dbReference>
<dbReference type="PANTHER" id="PTHR44154">
    <property type="entry name" value="QUINONE OXIDOREDUCTASE"/>
    <property type="match status" value="1"/>
</dbReference>
<proteinExistence type="inferred from homology"/>
<keyword evidence="5" id="KW-1185">Reference proteome</keyword>
<evidence type="ECO:0000313" key="5">
    <source>
        <dbReference type="Proteomes" id="UP000288405"/>
    </source>
</evidence>
<evidence type="ECO:0000313" key="4">
    <source>
        <dbReference type="EMBL" id="RUO29503.1"/>
    </source>
</evidence>
<dbReference type="RefSeq" id="WP_126777412.1">
    <property type="nucleotide sequence ID" value="NZ_PIPM01000011.1"/>
</dbReference>
<sequence length="339" mass="36422">MKAVGFFESKPISENDALVDIEVAKPKASGRDLLVKIEAIAVNPIDYKMRQRLKPTPESPAILGWDAVGTVEAVGSDCSLFKPGDAVYYAGALTRQGSNAEYQVVDERIVGRKPTTLNATQAAALPLTALTAWELLFDRLQLDVPNPQLPNPVLLVSGAAGGVGSILVQLAVAKTNAIVIGTASRPESKAWVEKLGAHHVIDHSKPLADELKRIGIASVTHVASLVDTSAYYDAFIEALAPQGRLALIDDPQEPLDARPLKRKSLSLHWELMFTRSLFATEDMQAQHVILNAVADLVDTGVIQTTLGQALGPINAKNLKKAHHMLEEGRTIGKLVLTGF</sequence>
<dbReference type="OrthoDB" id="9785812at2"/>
<organism evidence="4 5">
    <name type="scientific">Aliidiomarina sanyensis</name>
    <dbReference type="NCBI Taxonomy" id="1249555"/>
    <lineage>
        <taxon>Bacteria</taxon>
        <taxon>Pseudomonadati</taxon>
        <taxon>Pseudomonadota</taxon>
        <taxon>Gammaproteobacteria</taxon>
        <taxon>Alteromonadales</taxon>
        <taxon>Idiomarinaceae</taxon>
        <taxon>Aliidiomarina</taxon>
    </lineage>
</organism>
<dbReference type="PANTHER" id="PTHR44154:SF1">
    <property type="entry name" value="QUINONE OXIDOREDUCTASE"/>
    <property type="match status" value="1"/>
</dbReference>
<dbReference type="AlphaFoldDB" id="A0A432WBS2"/>
<dbReference type="NCBIfam" id="TIGR02817">
    <property type="entry name" value="adh_fam_1"/>
    <property type="match status" value="1"/>
</dbReference>
<gene>
    <name evidence="4" type="ORF">CWE11_09655</name>
</gene>
<keyword evidence="2" id="KW-0560">Oxidoreductase</keyword>
<dbReference type="InterPro" id="IPR011032">
    <property type="entry name" value="GroES-like_sf"/>
</dbReference>
<dbReference type="Pfam" id="PF13602">
    <property type="entry name" value="ADH_zinc_N_2"/>
    <property type="match status" value="1"/>
</dbReference>
<evidence type="ECO:0000256" key="2">
    <source>
        <dbReference type="RuleBase" id="RU364000"/>
    </source>
</evidence>
<name>A0A432WBS2_9GAMM</name>
<dbReference type="SMART" id="SM00829">
    <property type="entry name" value="PKS_ER"/>
    <property type="match status" value="1"/>
</dbReference>
<protein>
    <recommendedName>
        <fullName evidence="2">Zinc-type alcohol dehydrogenase-like protein</fullName>
    </recommendedName>
</protein>